<dbReference type="GO" id="GO:0016787">
    <property type="term" value="F:hydrolase activity"/>
    <property type="evidence" value="ECO:0007669"/>
    <property type="project" value="InterPro"/>
</dbReference>
<dbReference type="InterPro" id="IPR032466">
    <property type="entry name" value="Metal_Hydrolase"/>
</dbReference>
<evidence type="ECO:0000313" key="2">
    <source>
        <dbReference type="EMBL" id="KAJ5479266.1"/>
    </source>
</evidence>
<dbReference type="PANTHER" id="PTHR43135">
    <property type="entry name" value="ALPHA-D-RIBOSE 1-METHYLPHOSPHONATE 5-TRIPHOSPHATE DIPHOSPHATASE"/>
    <property type="match status" value="1"/>
</dbReference>
<accession>A0A9W9WZY2</accession>
<dbReference type="EMBL" id="JAPWDO010000003">
    <property type="protein sequence ID" value="KAJ5479266.1"/>
    <property type="molecule type" value="Genomic_DNA"/>
</dbReference>
<sequence>MSERVSLLRQTYMLKSMLDRGFASIRDCGGACLAIKEAVGGRCHSRPSSLIAGHALSQTGGHGKLRGSHETQLCCAGSISGTSRIVDDPAKCYRYACEELRQGADFIKIMGGGGVASPTDRIEHVQFSDEDIKVIVTVVRNAGTYVTTAAIQQAIKLGVRGIEHGSLIDLETAMMAEMDACHDQADEFSSC</sequence>
<dbReference type="Pfam" id="PF01979">
    <property type="entry name" value="Amidohydro_1"/>
    <property type="match status" value="1"/>
</dbReference>
<name>A0A9W9WZY2_9EURO</name>
<evidence type="ECO:0000313" key="3">
    <source>
        <dbReference type="Proteomes" id="UP001147760"/>
    </source>
</evidence>
<comment type="caution">
    <text evidence="2">The sequence shown here is derived from an EMBL/GenBank/DDBJ whole genome shotgun (WGS) entry which is preliminary data.</text>
</comment>
<dbReference type="Gene3D" id="3.20.20.140">
    <property type="entry name" value="Metal-dependent hydrolases"/>
    <property type="match status" value="1"/>
</dbReference>
<dbReference type="InterPro" id="IPR051781">
    <property type="entry name" value="Metallo-dep_Hydrolase"/>
</dbReference>
<dbReference type="PANTHER" id="PTHR43135:SF3">
    <property type="entry name" value="ALPHA-D-RIBOSE 1-METHYLPHOSPHONATE 5-TRIPHOSPHATE DIPHOSPHATASE"/>
    <property type="match status" value="1"/>
</dbReference>
<organism evidence="2 3">
    <name type="scientific">Penicillium desertorum</name>
    <dbReference type="NCBI Taxonomy" id="1303715"/>
    <lineage>
        <taxon>Eukaryota</taxon>
        <taxon>Fungi</taxon>
        <taxon>Dikarya</taxon>
        <taxon>Ascomycota</taxon>
        <taxon>Pezizomycotina</taxon>
        <taxon>Eurotiomycetes</taxon>
        <taxon>Eurotiomycetidae</taxon>
        <taxon>Eurotiales</taxon>
        <taxon>Aspergillaceae</taxon>
        <taxon>Penicillium</taxon>
    </lineage>
</organism>
<dbReference type="SUPFAM" id="SSF51556">
    <property type="entry name" value="Metallo-dependent hydrolases"/>
    <property type="match status" value="1"/>
</dbReference>
<evidence type="ECO:0000259" key="1">
    <source>
        <dbReference type="Pfam" id="PF01979"/>
    </source>
</evidence>
<protein>
    <recommendedName>
        <fullName evidence="1">Amidohydrolase-related domain-containing protein</fullName>
    </recommendedName>
</protein>
<feature type="domain" description="Amidohydrolase-related" evidence="1">
    <location>
        <begin position="12"/>
        <end position="170"/>
    </location>
</feature>
<reference evidence="2" key="2">
    <citation type="journal article" date="2023" name="IMA Fungus">
        <title>Comparative genomic study of the Penicillium genus elucidates a diverse pangenome and 15 lateral gene transfer events.</title>
        <authorList>
            <person name="Petersen C."/>
            <person name="Sorensen T."/>
            <person name="Nielsen M.R."/>
            <person name="Sondergaard T.E."/>
            <person name="Sorensen J.L."/>
            <person name="Fitzpatrick D.A."/>
            <person name="Frisvad J.C."/>
            <person name="Nielsen K.L."/>
        </authorList>
    </citation>
    <scope>NUCLEOTIDE SEQUENCE</scope>
    <source>
        <strain evidence="2">IBT 17660</strain>
    </source>
</reference>
<keyword evidence="3" id="KW-1185">Reference proteome</keyword>
<dbReference type="AlphaFoldDB" id="A0A9W9WZY2"/>
<dbReference type="Proteomes" id="UP001147760">
    <property type="component" value="Unassembled WGS sequence"/>
</dbReference>
<dbReference type="InterPro" id="IPR006680">
    <property type="entry name" value="Amidohydro-rel"/>
</dbReference>
<reference evidence="2" key="1">
    <citation type="submission" date="2022-12" db="EMBL/GenBank/DDBJ databases">
        <authorList>
            <person name="Petersen C."/>
        </authorList>
    </citation>
    <scope>NUCLEOTIDE SEQUENCE</scope>
    <source>
        <strain evidence="2">IBT 17660</strain>
    </source>
</reference>
<proteinExistence type="predicted"/>
<gene>
    <name evidence="2" type="ORF">N7530_004775</name>
</gene>
<dbReference type="OrthoDB" id="194468at2759"/>